<dbReference type="eggNOG" id="COG1131">
    <property type="taxonomic scope" value="Bacteria"/>
</dbReference>
<keyword evidence="1" id="KW-0813">Transport</keyword>
<dbReference type="Proteomes" id="UP000016646">
    <property type="component" value="Unassembled WGS sequence"/>
</dbReference>
<evidence type="ECO:0000313" key="6">
    <source>
        <dbReference type="EMBL" id="ERJ98904.1"/>
    </source>
</evidence>
<dbReference type="GO" id="GO:0016887">
    <property type="term" value="F:ATP hydrolysis activity"/>
    <property type="evidence" value="ECO:0007669"/>
    <property type="project" value="InterPro"/>
</dbReference>
<reference evidence="7 8" key="1">
    <citation type="submission" date="2013-08" db="EMBL/GenBank/DDBJ databases">
        <authorList>
            <person name="Durkin A.S."/>
            <person name="Haft D.R."/>
            <person name="McCorrison J."/>
            <person name="Torralba M."/>
            <person name="Gillis M."/>
            <person name="Haft D.H."/>
            <person name="Methe B."/>
            <person name="Sutton G."/>
            <person name="Nelson K.E."/>
        </authorList>
    </citation>
    <scope>NUCLEOTIDE SEQUENCE [LARGE SCALE GENOMIC DNA]</scope>
    <source>
        <strain evidence="6 8">ATCC 35536</strain>
        <strain evidence="5 7">VPI DR56BR1116</strain>
    </source>
</reference>
<dbReference type="InterPro" id="IPR003439">
    <property type="entry name" value="ABC_transporter-like_ATP-bd"/>
</dbReference>
<accession>U2MB26</accession>
<sequence length="233" mass="26119">MEPILTVENLTKRYGAKPALKNISFVLEAGRILGLMGPNGSGKTTFLKVVAGLQKANGGKVRVCGNPVGVESKKYVSFLPDRNIMPKRMTALDAFDYYRDYFDDFDVHKALDMLDFVRLEKNVPVSQMSKGMIEKLNLTLCFSRKAKLFLLDEPLGGVDPVARERIVSAIVNTYNPSSSIIVSTHLVHDIEHMFNDVCFIGKGEIVLYEDASVLKSRRGMDIDELYIDTFKEM</sequence>
<feature type="domain" description="ABC transporter" evidence="4">
    <location>
        <begin position="5"/>
        <end position="227"/>
    </location>
</feature>
<gene>
    <name evidence="6" type="ORF">HMPREF0860_1868</name>
    <name evidence="5" type="ORF">HMPREF1325_0883</name>
</gene>
<dbReference type="InterPro" id="IPR027417">
    <property type="entry name" value="P-loop_NTPase"/>
</dbReference>
<name>U2MB26_TRESO</name>
<dbReference type="AlphaFoldDB" id="U2MB26"/>
<dbReference type="PANTHER" id="PTHR42939">
    <property type="entry name" value="ABC TRANSPORTER ATP-BINDING PROTEIN ALBC-RELATED"/>
    <property type="match status" value="1"/>
</dbReference>
<evidence type="ECO:0000259" key="4">
    <source>
        <dbReference type="PROSITE" id="PS50893"/>
    </source>
</evidence>
<keyword evidence="8" id="KW-1185">Reference proteome</keyword>
<dbReference type="SUPFAM" id="SSF52540">
    <property type="entry name" value="P-loop containing nucleoside triphosphate hydrolases"/>
    <property type="match status" value="1"/>
</dbReference>
<dbReference type="InterPro" id="IPR051782">
    <property type="entry name" value="ABC_Transporter_VariousFunc"/>
</dbReference>
<dbReference type="PROSITE" id="PS50893">
    <property type="entry name" value="ABC_TRANSPORTER_2"/>
    <property type="match status" value="1"/>
</dbReference>
<dbReference type="Proteomes" id="UP000016412">
    <property type="component" value="Unassembled WGS sequence"/>
</dbReference>
<dbReference type="Pfam" id="PF00005">
    <property type="entry name" value="ABC_tran"/>
    <property type="match status" value="1"/>
</dbReference>
<dbReference type="EMBL" id="AUZJ01000071">
    <property type="protein sequence ID" value="ERF59414.1"/>
    <property type="molecule type" value="Genomic_DNA"/>
</dbReference>
<comment type="caution">
    <text evidence="5">The sequence shown here is derived from an EMBL/GenBank/DDBJ whole genome shotgun (WGS) entry which is preliminary data.</text>
</comment>
<evidence type="ECO:0000313" key="7">
    <source>
        <dbReference type="Proteomes" id="UP000016412"/>
    </source>
</evidence>
<evidence type="ECO:0000256" key="2">
    <source>
        <dbReference type="ARBA" id="ARBA00022741"/>
    </source>
</evidence>
<dbReference type="GO" id="GO:0005524">
    <property type="term" value="F:ATP binding"/>
    <property type="evidence" value="ECO:0007669"/>
    <property type="project" value="UniProtKB-KW"/>
</dbReference>
<evidence type="ECO:0000256" key="1">
    <source>
        <dbReference type="ARBA" id="ARBA00022448"/>
    </source>
</evidence>
<dbReference type="RefSeq" id="WP_021331625.1">
    <property type="nucleotide sequence ID" value="NZ_AUZJ01000071.1"/>
</dbReference>
<proteinExistence type="predicted"/>
<dbReference type="InterPro" id="IPR003593">
    <property type="entry name" value="AAA+_ATPase"/>
</dbReference>
<dbReference type="STRING" id="1125725.HMPREF1325_0883"/>
<dbReference type="SMART" id="SM00382">
    <property type="entry name" value="AAA"/>
    <property type="match status" value="1"/>
</dbReference>
<dbReference type="Gene3D" id="3.40.50.300">
    <property type="entry name" value="P-loop containing nucleotide triphosphate hydrolases"/>
    <property type="match status" value="1"/>
</dbReference>
<keyword evidence="3 5" id="KW-0067">ATP-binding</keyword>
<dbReference type="CDD" id="cd03230">
    <property type="entry name" value="ABC_DR_subfamily_A"/>
    <property type="match status" value="1"/>
</dbReference>
<evidence type="ECO:0000313" key="5">
    <source>
        <dbReference type="EMBL" id="ERF59414.1"/>
    </source>
</evidence>
<protein>
    <submittedName>
        <fullName evidence="5">ABC transporter, ATP-binding protein</fullName>
    </submittedName>
</protein>
<dbReference type="EMBL" id="AVQI01000079">
    <property type="protein sequence ID" value="ERJ98904.1"/>
    <property type="molecule type" value="Genomic_DNA"/>
</dbReference>
<evidence type="ECO:0000313" key="8">
    <source>
        <dbReference type="Proteomes" id="UP000016646"/>
    </source>
</evidence>
<dbReference type="PATRIC" id="fig|1125725.3.peg.2632"/>
<evidence type="ECO:0000256" key="3">
    <source>
        <dbReference type="ARBA" id="ARBA00022840"/>
    </source>
</evidence>
<dbReference type="OrthoDB" id="9804819at2"/>
<keyword evidence="2" id="KW-0547">Nucleotide-binding</keyword>
<organism evidence="5 7">
    <name type="scientific">Treponema socranskii subsp. socranskii VPI DR56BR1116 = ATCC 35536</name>
    <dbReference type="NCBI Taxonomy" id="1125725"/>
    <lineage>
        <taxon>Bacteria</taxon>
        <taxon>Pseudomonadati</taxon>
        <taxon>Spirochaetota</taxon>
        <taxon>Spirochaetia</taxon>
        <taxon>Spirochaetales</taxon>
        <taxon>Treponemataceae</taxon>
        <taxon>Treponema</taxon>
    </lineage>
</organism>
<dbReference type="PANTHER" id="PTHR42939:SF1">
    <property type="entry name" value="ABC TRANSPORTER ATP-BINDING PROTEIN ALBC-RELATED"/>
    <property type="match status" value="1"/>
</dbReference>